<organism evidence="12 13">
    <name type="scientific">Panagrellus redivivus</name>
    <name type="common">Microworm</name>
    <dbReference type="NCBI Taxonomy" id="6233"/>
    <lineage>
        <taxon>Eukaryota</taxon>
        <taxon>Metazoa</taxon>
        <taxon>Ecdysozoa</taxon>
        <taxon>Nematoda</taxon>
        <taxon>Chromadorea</taxon>
        <taxon>Rhabditida</taxon>
        <taxon>Tylenchina</taxon>
        <taxon>Panagrolaimomorpha</taxon>
        <taxon>Panagrolaimoidea</taxon>
        <taxon>Panagrolaimidae</taxon>
        <taxon>Panagrellus</taxon>
    </lineage>
</organism>
<comment type="subcellular location">
    <subcellularLocation>
        <location evidence="2">Lysosome</location>
    </subcellularLocation>
    <subcellularLocation>
        <location evidence="1">Nucleus envelope</location>
    </subcellularLocation>
</comment>
<name>A0A7E4VXM7_PANRE</name>
<dbReference type="GO" id="GO:0035859">
    <property type="term" value="C:Seh1-associated complex"/>
    <property type="evidence" value="ECO:0007669"/>
    <property type="project" value="TreeGrafter"/>
</dbReference>
<evidence type="ECO:0000256" key="3">
    <source>
        <dbReference type="ARBA" id="ARBA00010102"/>
    </source>
</evidence>
<dbReference type="GO" id="GO:1904263">
    <property type="term" value="P:positive regulation of TORC1 signaling"/>
    <property type="evidence" value="ECO:0007669"/>
    <property type="project" value="TreeGrafter"/>
</dbReference>
<dbReference type="GO" id="GO:0015031">
    <property type="term" value="P:protein transport"/>
    <property type="evidence" value="ECO:0007669"/>
    <property type="project" value="UniProtKB-KW"/>
</dbReference>
<evidence type="ECO:0000256" key="4">
    <source>
        <dbReference type="ARBA" id="ARBA00022448"/>
    </source>
</evidence>
<feature type="repeat" description="WD" evidence="10">
    <location>
        <begin position="680"/>
        <end position="712"/>
    </location>
</feature>
<dbReference type="PROSITE" id="PS50082">
    <property type="entry name" value="WD_REPEATS_2"/>
    <property type="match status" value="1"/>
</dbReference>
<dbReference type="GO" id="GO:0034198">
    <property type="term" value="P:cellular response to amino acid starvation"/>
    <property type="evidence" value="ECO:0007669"/>
    <property type="project" value="TreeGrafter"/>
</dbReference>
<evidence type="ECO:0000256" key="8">
    <source>
        <dbReference type="ARBA" id="ARBA00023228"/>
    </source>
</evidence>
<dbReference type="SUPFAM" id="SSF50978">
    <property type="entry name" value="WD40 repeat-like"/>
    <property type="match status" value="1"/>
</dbReference>
<comment type="similarity">
    <text evidence="3">Belongs to the WD repeat SEC13 family.</text>
</comment>
<dbReference type="PANTHER" id="PTHR11024">
    <property type="entry name" value="NUCLEAR PORE COMPLEX PROTEIN SEC13 / SEH1 FAMILY MEMBER"/>
    <property type="match status" value="1"/>
</dbReference>
<dbReference type="Pfam" id="PF00400">
    <property type="entry name" value="WD40"/>
    <property type="match status" value="1"/>
</dbReference>
<evidence type="ECO:0000256" key="1">
    <source>
        <dbReference type="ARBA" id="ARBA00004259"/>
    </source>
</evidence>
<reference evidence="13" key="2">
    <citation type="submission" date="2020-10" db="UniProtKB">
        <authorList>
            <consortium name="WormBaseParasite"/>
        </authorList>
    </citation>
    <scope>IDENTIFICATION</scope>
</reference>
<accession>A0A7E4VXM7</accession>
<feature type="compositionally biased region" description="Polar residues" evidence="11">
    <location>
        <begin position="477"/>
        <end position="486"/>
    </location>
</feature>
<dbReference type="SMART" id="SM00320">
    <property type="entry name" value="WD40"/>
    <property type="match status" value="3"/>
</dbReference>
<evidence type="ECO:0000256" key="9">
    <source>
        <dbReference type="ARBA" id="ARBA00023242"/>
    </source>
</evidence>
<reference evidence="12" key="1">
    <citation type="journal article" date="2013" name="Genetics">
        <title>The draft genome and transcriptome of Panagrellus redivivus are shaped by the harsh demands of a free-living lifestyle.</title>
        <authorList>
            <person name="Srinivasan J."/>
            <person name="Dillman A.R."/>
            <person name="Macchietto M.G."/>
            <person name="Heikkinen L."/>
            <person name="Lakso M."/>
            <person name="Fracchia K.M."/>
            <person name="Antoshechkin I."/>
            <person name="Mortazavi A."/>
            <person name="Wong G."/>
            <person name="Sternberg P.W."/>
        </authorList>
    </citation>
    <scope>NUCLEOTIDE SEQUENCE [LARGE SCALE GENOMIC DNA]</scope>
    <source>
        <strain evidence="12">MT8872</strain>
    </source>
</reference>
<evidence type="ECO:0000256" key="5">
    <source>
        <dbReference type="ARBA" id="ARBA00022574"/>
    </source>
</evidence>
<feature type="compositionally biased region" description="Polar residues" evidence="11">
    <location>
        <begin position="447"/>
        <end position="461"/>
    </location>
</feature>
<dbReference type="InterPro" id="IPR015943">
    <property type="entry name" value="WD40/YVTN_repeat-like_dom_sf"/>
</dbReference>
<evidence type="ECO:0000256" key="2">
    <source>
        <dbReference type="ARBA" id="ARBA00004371"/>
    </source>
</evidence>
<dbReference type="GO" id="GO:0005764">
    <property type="term" value="C:lysosome"/>
    <property type="evidence" value="ECO:0007669"/>
    <property type="project" value="UniProtKB-SubCell"/>
</dbReference>
<dbReference type="PANTHER" id="PTHR11024:SF3">
    <property type="entry name" value="NUCLEOPORIN SEH1"/>
    <property type="match status" value="1"/>
</dbReference>
<keyword evidence="6" id="KW-0677">Repeat</keyword>
<feature type="compositionally biased region" description="Polar residues" evidence="11">
    <location>
        <begin position="369"/>
        <end position="391"/>
    </location>
</feature>
<keyword evidence="5 10" id="KW-0853">WD repeat</keyword>
<evidence type="ECO:0000313" key="12">
    <source>
        <dbReference type="Proteomes" id="UP000492821"/>
    </source>
</evidence>
<feature type="compositionally biased region" description="Low complexity" evidence="11">
    <location>
        <begin position="553"/>
        <end position="564"/>
    </location>
</feature>
<protein>
    <submittedName>
        <fullName evidence="13">WD_REPEATS_REGION domain-containing protein</fullName>
    </submittedName>
</protein>
<evidence type="ECO:0000256" key="6">
    <source>
        <dbReference type="ARBA" id="ARBA00022737"/>
    </source>
</evidence>
<keyword evidence="12" id="KW-1185">Reference proteome</keyword>
<dbReference type="GO" id="GO:0005198">
    <property type="term" value="F:structural molecule activity"/>
    <property type="evidence" value="ECO:0007669"/>
    <property type="project" value="InterPro"/>
</dbReference>
<dbReference type="GO" id="GO:0031080">
    <property type="term" value="C:nuclear pore outer ring"/>
    <property type="evidence" value="ECO:0007669"/>
    <property type="project" value="TreeGrafter"/>
</dbReference>
<feature type="compositionally biased region" description="Basic residues" evidence="11">
    <location>
        <begin position="528"/>
        <end position="539"/>
    </location>
</feature>
<dbReference type="AlphaFoldDB" id="A0A7E4VXM7"/>
<evidence type="ECO:0000313" key="13">
    <source>
        <dbReference type="WBParaSite" id="Pan_g3989.t1"/>
    </source>
</evidence>
<evidence type="ECO:0000256" key="7">
    <source>
        <dbReference type="ARBA" id="ARBA00022927"/>
    </source>
</evidence>
<dbReference type="Gene3D" id="2.130.10.10">
    <property type="entry name" value="YVTN repeat-like/Quinoprotein amine dehydrogenase"/>
    <property type="match status" value="1"/>
</dbReference>
<keyword evidence="9" id="KW-0539">Nucleus</keyword>
<dbReference type="InterPro" id="IPR001680">
    <property type="entry name" value="WD40_rpt"/>
</dbReference>
<keyword evidence="4" id="KW-0813">Transport</keyword>
<dbReference type="Proteomes" id="UP000492821">
    <property type="component" value="Unassembled WGS sequence"/>
</dbReference>
<keyword evidence="7" id="KW-0653">Protein transport</keyword>
<feature type="compositionally biased region" description="Acidic residues" evidence="11">
    <location>
        <begin position="433"/>
        <end position="446"/>
    </location>
</feature>
<feature type="region of interest" description="Disordered" evidence="11">
    <location>
        <begin position="354"/>
        <end position="564"/>
    </location>
</feature>
<feature type="compositionally biased region" description="Acidic residues" evidence="11">
    <location>
        <begin position="327"/>
        <end position="337"/>
    </location>
</feature>
<dbReference type="InterPro" id="IPR036322">
    <property type="entry name" value="WD40_repeat_dom_sf"/>
</dbReference>
<feature type="compositionally biased region" description="Basic and acidic residues" evidence="11">
    <location>
        <begin position="511"/>
        <end position="527"/>
    </location>
</feature>
<feature type="region of interest" description="Disordered" evidence="11">
    <location>
        <begin position="316"/>
        <end position="337"/>
    </location>
</feature>
<dbReference type="WBParaSite" id="Pan_g3989.t1">
    <property type="protein sequence ID" value="Pan_g3989.t1"/>
    <property type="gene ID" value="Pan_g3989"/>
</dbReference>
<proteinExistence type="inferred from homology"/>
<evidence type="ECO:0000256" key="10">
    <source>
        <dbReference type="PROSITE-ProRule" id="PRU00221"/>
    </source>
</evidence>
<dbReference type="InterPro" id="IPR037363">
    <property type="entry name" value="Sec13/Seh1_fam"/>
</dbReference>
<sequence length="745" mass="82656">MELSSLGPPTHITLTNHLTVCKHTDVIHHIEFDSYSRRLALVSSDKTVSIYDKMPMNKGWTKTGTFRVHGGATWKIRWAHAMYGQILATASFNGSVYIFQENSSMNDDIEERDIGLKNKAQLIEFTWKEKAHINSAKPTNITDIRFAPHFNGLILGVCNGIGQVNIYECPGPDNLDNWSLVQRMSIFKPRRCTSIAFSTDRFSTLLVAACSDDDRVRDNKNVAIFAFARTEQRIPFPEVIYFVPSADLPVHLPPVDLEFSPSGAFEFQRLAVAVGPAVILYHICVIEQAPSRPDSPLSTISENSVNTVINVPVPNYPNTSSVRTDDDYNYDDEEEESLSDVVAMDSLYGMLFSDSSKDSSKQTKKNVHFNFTPSSQGSTMSKSEVTTTFGETESDKSFPIPRIVLPTKSNSRPEPSPASPVPEGQKSLKSELAAEEEAADDADSETSEITTVSTDTKSVPSPSRARVDRRPLWNPAATPSQKSHSAIFSDDEASAPPPLIRRDFSTFTRKKPVEPPKKPEQVKIEIRRKGKPKAKRKRTPVPDNKSTDDESQSKPTTTTDTISSMSTISTVSSIVSNNTSESSAPVEAVLTAVRKLTKDRRVPNMLQTEPIPLPPPSLAVEARATPEFNIVEGRKESATIQIDMPQLSTSAEDAGVISDALIEEDDFENVQILMERKAVLTSDRSQVKRITFNQTGTLLTVVYVDGRVRVWKRVNPMLWQCVSVVDPPMIKGKEGLEITHEQAYY</sequence>
<keyword evidence="8" id="KW-0458">Lysosome</keyword>
<evidence type="ECO:0000256" key="11">
    <source>
        <dbReference type="SAM" id="MobiDB-lite"/>
    </source>
</evidence>